<keyword evidence="2" id="KW-0520">NAD</keyword>
<dbReference type="Gene3D" id="3.30.9.10">
    <property type="entry name" value="D-Amino Acid Oxidase, subunit A, domain 2"/>
    <property type="match status" value="1"/>
</dbReference>
<dbReference type="InterPro" id="IPR002938">
    <property type="entry name" value="FAD-bd"/>
</dbReference>
<evidence type="ECO:0000256" key="1">
    <source>
        <dbReference type="ARBA" id="ARBA00023002"/>
    </source>
</evidence>
<dbReference type="InterPro" id="IPR036188">
    <property type="entry name" value="FAD/NAD-bd_sf"/>
</dbReference>
<dbReference type="SUPFAM" id="SSF54373">
    <property type="entry name" value="FAD-linked reductases, C-terminal domain"/>
    <property type="match status" value="1"/>
</dbReference>
<dbReference type="SUPFAM" id="SSF51905">
    <property type="entry name" value="FAD/NAD(P)-binding domain"/>
    <property type="match status" value="1"/>
</dbReference>
<dbReference type="Pfam" id="PF01494">
    <property type="entry name" value="FAD_binding_3"/>
    <property type="match status" value="1"/>
</dbReference>
<evidence type="ECO:0000256" key="3">
    <source>
        <dbReference type="NCBIfam" id="TIGR02360"/>
    </source>
</evidence>
<dbReference type="Gene3D" id="3.50.50.60">
    <property type="entry name" value="FAD/NAD(P)-binding domain"/>
    <property type="match status" value="1"/>
</dbReference>
<dbReference type="GO" id="GO:0043639">
    <property type="term" value="P:benzoate catabolic process"/>
    <property type="evidence" value="ECO:0007669"/>
    <property type="project" value="InterPro"/>
</dbReference>
<evidence type="ECO:0000256" key="2">
    <source>
        <dbReference type="ARBA" id="ARBA00023027"/>
    </source>
</evidence>
<evidence type="ECO:0000259" key="4">
    <source>
        <dbReference type="Pfam" id="PF01494"/>
    </source>
</evidence>
<dbReference type="InterPro" id="IPR050631">
    <property type="entry name" value="PheA/TfdB_FAD_monoxygenase"/>
</dbReference>
<dbReference type="GO" id="GO:0018659">
    <property type="term" value="F:4-hydroxybenzoate 3-monooxygenase activity"/>
    <property type="evidence" value="ECO:0007669"/>
    <property type="project" value="UniProtKB-UniRule"/>
</dbReference>
<keyword evidence="1 5" id="KW-0560">Oxidoreductase</keyword>
<dbReference type="PANTHER" id="PTHR43476:SF4">
    <property type="entry name" value="BLR0106 PROTEIN"/>
    <property type="match status" value="1"/>
</dbReference>
<reference evidence="5" key="1">
    <citation type="submission" date="2019-09" db="EMBL/GenBank/DDBJ databases">
        <authorList>
            <person name="Chandra G."/>
            <person name="Truman W A."/>
        </authorList>
    </citation>
    <scope>NUCLEOTIDE SEQUENCE</scope>
    <source>
        <strain evidence="5">PS683</strain>
    </source>
</reference>
<dbReference type="AlphaFoldDB" id="A0A5E6PH64"/>
<evidence type="ECO:0000313" key="5">
    <source>
        <dbReference type="EMBL" id="VVM11986.1"/>
    </source>
</evidence>
<dbReference type="NCBIfam" id="TIGR02360">
    <property type="entry name" value="pbenz_hydroxyl"/>
    <property type="match status" value="1"/>
</dbReference>
<gene>
    <name evidence="5" type="primary">pobA</name>
    <name evidence="5" type="ORF">PS683_00260</name>
</gene>
<dbReference type="GO" id="GO:0071949">
    <property type="term" value="F:FAD binding"/>
    <property type="evidence" value="ECO:0007669"/>
    <property type="project" value="InterPro"/>
</dbReference>
<feature type="domain" description="FAD-binding" evidence="4">
    <location>
        <begin position="24"/>
        <end position="364"/>
    </location>
</feature>
<sequence>MTTLSPYPFGWSLRAIKIMKTLNTQVAIIGAGPAGLLLGQLLHDAGIETLILERQSADYVQGRIRAGVLEQGMVDLLRQAGVSQRMDNEGLVHDGFELALNDQLTHIDLKALTGGQSVMIYGQTEVTRDLMAARTAAGAITLYEARNVQPHGLKSDQPWLTFEHQGEAFRLECDYIAGCDGFHGVARQSIPADSLKVFERVYPFGWLGILADTPPVHAELVYAKHPRGFALCSMRSPTRSRYYLQVPVDEPIDEWSDARFWDELKTRLPSHLAEHLVTGPSIEKSIAPLRSFVVEPMQYGRLFLLGDAAHIVPPTGAKGLNLAASDVSTLYRILLKVYREGRVDLLERYSAICLRRVWKAERFSWWMTSMLHQFPEADGFSQRIAESELEYFIHSEAGRKTIAENYVGLPYEAIE</sequence>
<dbReference type="InterPro" id="IPR012733">
    <property type="entry name" value="HB_mOase"/>
</dbReference>
<organism evidence="5">
    <name type="scientific">Pseudomonas fluorescens</name>
    <dbReference type="NCBI Taxonomy" id="294"/>
    <lineage>
        <taxon>Bacteria</taxon>
        <taxon>Pseudomonadati</taxon>
        <taxon>Pseudomonadota</taxon>
        <taxon>Gammaproteobacteria</taxon>
        <taxon>Pseudomonadales</taxon>
        <taxon>Pseudomonadaceae</taxon>
        <taxon>Pseudomonas</taxon>
    </lineage>
</organism>
<protein>
    <recommendedName>
        <fullName evidence="3">4-hydroxybenzoate 3-monooxygenase</fullName>
        <ecNumber evidence="3">1.14.13.2</ecNumber>
    </recommendedName>
</protein>
<dbReference type="EC" id="1.14.13.2" evidence="3"/>
<dbReference type="EMBL" id="LR700639">
    <property type="protein sequence ID" value="VVM11986.1"/>
    <property type="molecule type" value="Genomic_DNA"/>
</dbReference>
<name>A0A5E6PH64_PSEFL</name>
<proteinExistence type="predicted"/>
<dbReference type="PRINTS" id="PR00420">
    <property type="entry name" value="RNGMNOXGNASE"/>
</dbReference>
<dbReference type="NCBIfam" id="NF006091">
    <property type="entry name" value="PRK08243.1"/>
    <property type="match status" value="1"/>
</dbReference>
<dbReference type="PANTHER" id="PTHR43476">
    <property type="entry name" value="3-(3-HYDROXY-PHENYL)PROPIONATE/3-HYDROXYCINNAMIC ACID HYDROXYLASE"/>
    <property type="match status" value="1"/>
</dbReference>
<accession>A0A5E6PH64</accession>